<evidence type="ECO:0000256" key="1">
    <source>
        <dbReference type="SAM" id="Coils"/>
    </source>
</evidence>
<feature type="non-terminal residue" evidence="2">
    <location>
        <position position="1"/>
    </location>
</feature>
<dbReference type="EMBL" id="CAJPEX010016687">
    <property type="protein sequence ID" value="CAG0925709.1"/>
    <property type="molecule type" value="Genomic_DNA"/>
</dbReference>
<proteinExistence type="predicted"/>
<evidence type="ECO:0000313" key="3">
    <source>
        <dbReference type="Proteomes" id="UP000678499"/>
    </source>
</evidence>
<sequence>MTKTKVEKELAVLTTFLENAEKEADNSCEKLLAAENQASKNKKLKVIALENEFKTIFTSMKPLKKKRSILHMKYGTLYQQSSAKRHLVAIFIGQRFQATKTSFEDADGPSPPKLPTSRLCDWIAAKKSFALYWESSLSRA</sequence>
<protein>
    <submittedName>
        <fullName evidence="2">Uncharacterized protein</fullName>
    </submittedName>
</protein>
<name>A0A7R9GK75_9CRUS</name>
<evidence type="ECO:0000313" key="2">
    <source>
        <dbReference type="EMBL" id="CAD7285557.1"/>
    </source>
</evidence>
<gene>
    <name evidence="2" type="ORF">NMOB1V02_LOCUS13159</name>
</gene>
<accession>A0A7R9GK75</accession>
<dbReference type="Proteomes" id="UP000678499">
    <property type="component" value="Unassembled WGS sequence"/>
</dbReference>
<keyword evidence="3" id="KW-1185">Reference proteome</keyword>
<keyword evidence="1" id="KW-0175">Coiled coil</keyword>
<dbReference type="EMBL" id="OA898724">
    <property type="protein sequence ID" value="CAD7285557.1"/>
    <property type="molecule type" value="Genomic_DNA"/>
</dbReference>
<dbReference type="AlphaFoldDB" id="A0A7R9GK75"/>
<organism evidence="2">
    <name type="scientific">Notodromas monacha</name>
    <dbReference type="NCBI Taxonomy" id="399045"/>
    <lineage>
        <taxon>Eukaryota</taxon>
        <taxon>Metazoa</taxon>
        <taxon>Ecdysozoa</taxon>
        <taxon>Arthropoda</taxon>
        <taxon>Crustacea</taxon>
        <taxon>Oligostraca</taxon>
        <taxon>Ostracoda</taxon>
        <taxon>Podocopa</taxon>
        <taxon>Podocopida</taxon>
        <taxon>Cypridocopina</taxon>
        <taxon>Cypridoidea</taxon>
        <taxon>Cyprididae</taxon>
        <taxon>Notodromas</taxon>
    </lineage>
</organism>
<feature type="coiled-coil region" evidence="1">
    <location>
        <begin position="3"/>
        <end position="37"/>
    </location>
</feature>
<reference evidence="2" key="1">
    <citation type="submission" date="2020-11" db="EMBL/GenBank/DDBJ databases">
        <authorList>
            <person name="Tran Van P."/>
        </authorList>
    </citation>
    <scope>NUCLEOTIDE SEQUENCE</scope>
</reference>